<name>A0A0G0JUY1_9BACT</name>
<comment type="similarity">
    <text evidence="2 10">Belongs to the MscL family.</text>
</comment>
<comment type="subunit">
    <text evidence="10">Homopentamer.</text>
</comment>
<keyword evidence="6 10" id="KW-1133">Transmembrane helix</keyword>
<evidence type="ECO:0000256" key="1">
    <source>
        <dbReference type="ARBA" id="ARBA00004651"/>
    </source>
</evidence>
<reference evidence="11 12" key="1">
    <citation type="journal article" date="2015" name="Nature">
        <title>rRNA introns, odd ribosomes, and small enigmatic genomes across a large radiation of phyla.</title>
        <authorList>
            <person name="Brown C.T."/>
            <person name="Hug L.A."/>
            <person name="Thomas B.C."/>
            <person name="Sharon I."/>
            <person name="Castelle C.J."/>
            <person name="Singh A."/>
            <person name="Wilkins M.J."/>
            <person name="Williams K.H."/>
            <person name="Banfield J.F."/>
        </authorList>
    </citation>
    <scope>NUCLEOTIDE SEQUENCE [LARGE SCALE GENOMIC DNA]</scope>
</reference>
<evidence type="ECO:0000256" key="3">
    <source>
        <dbReference type="ARBA" id="ARBA00022448"/>
    </source>
</evidence>
<dbReference type="Proteomes" id="UP000034406">
    <property type="component" value="Unassembled WGS sequence"/>
</dbReference>
<dbReference type="EMBL" id="LBUT01000006">
    <property type="protein sequence ID" value="KKQ70462.1"/>
    <property type="molecule type" value="Genomic_DNA"/>
</dbReference>
<dbReference type="NCBIfam" id="TIGR00220">
    <property type="entry name" value="mscL"/>
    <property type="match status" value="1"/>
</dbReference>
<evidence type="ECO:0000256" key="4">
    <source>
        <dbReference type="ARBA" id="ARBA00022475"/>
    </source>
</evidence>
<dbReference type="HAMAP" id="MF_00115">
    <property type="entry name" value="MscL"/>
    <property type="match status" value="1"/>
</dbReference>
<evidence type="ECO:0000313" key="11">
    <source>
        <dbReference type="EMBL" id="KKQ70462.1"/>
    </source>
</evidence>
<dbReference type="InterPro" id="IPR037673">
    <property type="entry name" value="MSC/AndL"/>
</dbReference>
<dbReference type="Pfam" id="PF01741">
    <property type="entry name" value="MscL"/>
    <property type="match status" value="1"/>
</dbReference>
<dbReference type="AlphaFoldDB" id="A0A0G0JUY1"/>
<keyword evidence="4 10" id="KW-1003">Cell membrane</keyword>
<accession>A0A0G0JUY1</accession>
<evidence type="ECO:0000313" key="12">
    <source>
        <dbReference type="Proteomes" id="UP000034406"/>
    </source>
</evidence>
<dbReference type="PANTHER" id="PTHR30266">
    <property type="entry name" value="MECHANOSENSITIVE CHANNEL MSCL"/>
    <property type="match status" value="1"/>
</dbReference>
<dbReference type="InterPro" id="IPR001185">
    <property type="entry name" value="MS_channel"/>
</dbReference>
<dbReference type="PANTHER" id="PTHR30266:SF2">
    <property type="entry name" value="LARGE-CONDUCTANCE MECHANOSENSITIVE CHANNEL"/>
    <property type="match status" value="1"/>
</dbReference>
<keyword evidence="3 10" id="KW-0813">Transport</keyword>
<evidence type="ECO:0000256" key="5">
    <source>
        <dbReference type="ARBA" id="ARBA00022692"/>
    </source>
</evidence>
<sequence>MQTIIKINNLKIMFKGFRDFILRGNVIDLAVAVVIGGAFGSIVTALVKDIITPLIGAIGGTPDFSNLIFTLNGSKFLIGDFLNALISFLIISAVIYFLVVLPMNTIMAKIKKGEKVDPTNKTCSECLSQIPLKATRCKFCTAVIKK</sequence>
<dbReference type="InterPro" id="IPR036019">
    <property type="entry name" value="MscL_channel"/>
</dbReference>
<dbReference type="PATRIC" id="fig|1618490.4.peg.279"/>
<feature type="transmembrane region" description="Helical" evidence="10">
    <location>
        <begin position="20"/>
        <end position="47"/>
    </location>
</feature>
<evidence type="ECO:0000256" key="2">
    <source>
        <dbReference type="ARBA" id="ARBA00007254"/>
    </source>
</evidence>
<keyword evidence="8 10" id="KW-0472">Membrane</keyword>
<evidence type="ECO:0000256" key="9">
    <source>
        <dbReference type="ARBA" id="ARBA00023303"/>
    </source>
</evidence>
<dbReference type="PROSITE" id="PS01327">
    <property type="entry name" value="MSCL"/>
    <property type="match status" value="1"/>
</dbReference>
<dbReference type="Gene3D" id="1.10.1200.120">
    <property type="entry name" value="Large-conductance mechanosensitive channel, MscL, domain 1"/>
    <property type="match status" value="1"/>
</dbReference>
<evidence type="ECO:0000256" key="10">
    <source>
        <dbReference type="HAMAP-Rule" id="MF_00115"/>
    </source>
</evidence>
<comment type="subcellular location">
    <subcellularLocation>
        <location evidence="1 10">Cell membrane</location>
        <topology evidence="1 10">Multi-pass membrane protein</topology>
    </subcellularLocation>
</comment>
<proteinExistence type="inferred from homology"/>
<dbReference type="GO" id="GO:0008381">
    <property type="term" value="F:mechanosensitive monoatomic ion channel activity"/>
    <property type="evidence" value="ECO:0007669"/>
    <property type="project" value="UniProtKB-UniRule"/>
</dbReference>
<gene>
    <name evidence="10" type="primary">mscL</name>
    <name evidence="11" type="ORF">US90_C0006G0015</name>
</gene>
<keyword evidence="5 10" id="KW-0812">Transmembrane</keyword>
<dbReference type="InterPro" id="IPR019823">
    <property type="entry name" value="Mechanosensitive_channel_CS"/>
</dbReference>
<protein>
    <recommendedName>
        <fullName evidence="10">Large-conductance mechanosensitive channel</fullName>
    </recommendedName>
</protein>
<dbReference type="SUPFAM" id="SSF81330">
    <property type="entry name" value="Gated mechanosensitive channel"/>
    <property type="match status" value="1"/>
</dbReference>
<comment type="caution">
    <text evidence="11">The sequence shown here is derived from an EMBL/GenBank/DDBJ whole genome shotgun (WGS) entry which is preliminary data.</text>
</comment>
<comment type="function">
    <text evidence="10">Channel that opens in response to stretch forces in the membrane lipid bilayer. May participate in the regulation of osmotic pressure changes within the cell.</text>
</comment>
<organism evidence="11 12">
    <name type="scientific">Candidatus Shapirobacteria bacterium GW2011_GWE2_38_30</name>
    <dbReference type="NCBI Taxonomy" id="1618490"/>
    <lineage>
        <taxon>Bacteria</taxon>
        <taxon>Candidatus Shapironibacteriota</taxon>
    </lineage>
</organism>
<keyword evidence="9 10" id="KW-0407">Ion channel</keyword>
<dbReference type="GO" id="GO:0005886">
    <property type="term" value="C:plasma membrane"/>
    <property type="evidence" value="ECO:0007669"/>
    <property type="project" value="UniProtKB-SubCell"/>
</dbReference>
<keyword evidence="7 10" id="KW-0406">Ion transport</keyword>
<dbReference type="STRING" id="1618490.US90_C0006G0015"/>
<evidence type="ECO:0000256" key="7">
    <source>
        <dbReference type="ARBA" id="ARBA00023065"/>
    </source>
</evidence>
<dbReference type="PRINTS" id="PR01264">
    <property type="entry name" value="MECHCHANNEL"/>
</dbReference>
<evidence type="ECO:0000256" key="6">
    <source>
        <dbReference type="ARBA" id="ARBA00022989"/>
    </source>
</evidence>
<evidence type="ECO:0000256" key="8">
    <source>
        <dbReference type="ARBA" id="ARBA00023136"/>
    </source>
</evidence>
<feature type="transmembrane region" description="Helical" evidence="10">
    <location>
        <begin position="81"/>
        <end position="101"/>
    </location>
</feature>